<dbReference type="NCBIfam" id="TIGR04029">
    <property type="entry name" value="CMD_Avi_7170"/>
    <property type="match status" value="1"/>
</dbReference>
<evidence type="ECO:0000313" key="1">
    <source>
        <dbReference type="EMBL" id="TPW77405.1"/>
    </source>
</evidence>
<dbReference type="AlphaFoldDB" id="A0A506Y5X0"/>
<dbReference type="EMBL" id="VHQG01000001">
    <property type="protein sequence ID" value="TPW77405.1"/>
    <property type="molecule type" value="Genomic_DNA"/>
</dbReference>
<proteinExistence type="predicted"/>
<dbReference type="InterPro" id="IPR029032">
    <property type="entry name" value="AhpD-like"/>
</dbReference>
<name>A0A506Y5X0_9MICO</name>
<evidence type="ECO:0000313" key="2">
    <source>
        <dbReference type="Proteomes" id="UP000316252"/>
    </source>
</evidence>
<dbReference type="SUPFAM" id="SSF69118">
    <property type="entry name" value="AhpD-like"/>
    <property type="match status" value="1"/>
</dbReference>
<dbReference type="InterPro" id="IPR023982">
    <property type="entry name" value="CHP04029_CMD-like"/>
</dbReference>
<keyword evidence="2" id="KW-1185">Reference proteome</keyword>
<accession>A0A506Y5X0</accession>
<protein>
    <submittedName>
        <fullName evidence="1">CMD domain protein</fullName>
    </submittedName>
</protein>
<reference evidence="1 2" key="1">
    <citation type="submission" date="2019-06" db="EMBL/GenBank/DDBJ databases">
        <authorList>
            <person name="Li F."/>
        </authorList>
    </citation>
    <scope>NUCLEOTIDE SEQUENCE [LARGE SCALE GENOMIC DNA]</scope>
    <source>
        <strain evidence="1 2">10F1D-1</strain>
    </source>
</reference>
<organism evidence="1 2">
    <name type="scientific">Schumannella soli</name>
    <dbReference type="NCBI Taxonomy" id="2590779"/>
    <lineage>
        <taxon>Bacteria</taxon>
        <taxon>Bacillati</taxon>
        <taxon>Actinomycetota</taxon>
        <taxon>Actinomycetes</taxon>
        <taxon>Micrococcales</taxon>
        <taxon>Microbacteriaceae</taxon>
        <taxon>Schumannella</taxon>
    </lineage>
</organism>
<dbReference type="Gene3D" id="1.20.1290.10">
    <property type="entry name" value="AhpD-like"/>
    <property type="match status" value="1"/>
</dbReference>
<dbReference type="OrthoDB" id="8718286at2"/>
<dbReference type="RefSeq" id="WP_141161933.1">
    <property type="nucleotide sequence ID" value="NZ_VHQG01000001.1"/>
</dbReference>
<gene>
    <name evidence="1" type="ORF">FJ657_01585</name>
</gene>
<sequence>MTADVIDHLVGVSEGDSLDAVRRQRPDAKANAQASFDALFDSDDLTQVSQLERRAVAYWAVALTQSPTAGYYRELLAAEPAGASAVDGAALATALDVALEDAVTVGPYGDFPAGPLSVENVDGLHWTPSDALASVAGGRLAAALAHTHLLTYRPRDASQDALQALLDAGWSTTGIVTLSQLVSFLAFQSRVVAGLTVLKGAL</sequence>
<comment type="caution">
    <text evidence="1">The sequence shown here is derived from an EMBL/GenBank/DDBJ whole genome shotgun (WGS) entry which is preliminary data.</text>
</comment>
<dbReference type="Proteomes" id="UP000316252">
    <property type="component" value="Unassembled WGS sequence"/>
</dbReference>